<reference evidence="1 2" key="1">
    <citation type="submission" date="2019-02" db="EMBL/GenBank/DDBJ databases">
        <title>Deep-cultivation of Planctomycetes and their phenomic and genomic characterization uncovers novel biology.</title>
        <authorList>
            <person name="Wiegand S."/>
            <person name="Jogler M."/>
            <person name="Boedeker C."/>
            <person name="Pinto D."/>
            <person name="Vollmers J."/>
            <person name="Rivas-Marin E."/>
            <person name="Kohn T."/>
            <person name="Peeters S.H."/>
            <person name="Heuer A."/>
            <person name="Rast P."/>
            <person name="Oberbeckmann S."/>
            <person name="Bunk B."/>
            <person name="Jeske O."/>
            <person name="Meyerdierks A."/>
            <person name="Storesund J.E."/>
            <person name="Kallscheuer N."/>
            <person name="Luecker S."/>
            <person name="Lage O.M."/>
            <person name="Pohl T."/>
            <person name="Merkel B.J."/>
            <person name="Hornburger P."/>
            <person name="Mueller R.-W."/>
            <person name="Bruemmer F."/>
            <person name="Labrenz M."/>
            <person name="Spormann A.M."/>
            <person name="Op den Camp H."/>
            <person name="Overmann J."/>
            <person name="Amann R."/>
            <person name="Jetten M.S.M."/>
            <person name="Mascher T."/>
            <person name="Medema M.H."/>
            <person name="Devos D.P."/>
            <person name="Kaster A.-K."/>
            <person name="Ovreas L."/>
            <person name="Rohde M."/>
            <person name="Galperin M.Y."/>
            <person name="Jogler C."/>
        </authorList>
    </citation>
    <scope>NUCLEOTIDE SEQUENCE [LARGE SCALE GENOMIC DNA]</scope>
    <source>
        <strain evidence="1 2">FF011L</strain>
    </source>
</reference>
<sequence>MQISSDSAIQWEQTPTLCEVVQRVSGAADANVSLRRGRFVSGAADGVEVIQIDTGAICVWVLPTRGMGIWKIQAGEQTLGWKSPVEGPVHPALVPIHDDSGIGWLEGFDELLVRCGLESNGAPEWDADGKLIYPLHGRIANLPAGNLKVEFDAESGRLTLSGQVNESRLFFKNLQLESCLTVTAGQSQVQVEDRVTNRMSQPAKTQMLYHINVGVPLLSAGAKVRIASTDVTGKDATSQAEIEQWNQVGPPVSGYGERVYFIAPEATGDWSAALLQSADSQQGLGVAFDTTTLPHLVMWKNTAAVEDGYVVGLEPATNLPNQRSQEEAAGRIVSLEPGGTVVYRLSLNVLQSATEVEGFASQHRLL</sequence>
<proteinExistence type="predicted"/>
<dbReference type="KEGG" id="rml:FF011L_39510"/>
<organism evidence="1 2">
    <name type="scientific">Roseimaritima multifibrata</name>
    <dbReference type="NCBI Taxonomy" id="1930274"/>
    <lineage>
        <taxon>Bacteria</taxon>
        <taxon>Pseudomonadati</taxon>
        <taxon>Planctomycetota</taxon>
        <taxon>Planctomycetia</taxon>
        <taxon>Pirellulales</taxon>
        <taxon>Pirellulaceae</taxon>
        <taxon>Roseimaritima</taxon>
    </lineage>
</organism>
<dbReference type="InterPro" id="IPR014718">
    <property type="entry name" value="GH-type_carb-bd"/>
</dbReference>
<dbReference type="AlphaFoldDB" id="A0A517MJX1"/>
<dbReference type="CDD" id="cd09023">
    <property type="entry name" value="Aldose_epim_Ec_c4013"/>
    <property type="match status" value="1"/>
</dbReference>
<evidence type="ECO:0000313" key="2">
    <source>
        <dbReference type="Proteomes" id="UP000320672"/>
    </source>
</evidence>
<dbReference type="InterPro" id="IPR027839">
    <property type="entry name" value="DUF4432"/>
</dbReference>
<protein>
    <recommendedName>
        <fullName evidence="3">DUF4432 domain-containing protein</fullName>
    </recommendedName>
</protein>
<evidence type="ECO:0008006" key="3">
    <source>
        <dbReference type="Google" id="ProtNLM"/>
    </source>
</evidence>
<name>A0A517MJX1_9BACT</name>
<dbReference type="Gene3D" id="2.70.98.10">
    <property type="match status" value="1"/>
</dbReference>
<dbReference type="Pfam" id="PF14486">
    <property type="entry name" value="DUF4432"/>
    <property type="match status" value="1"/>
</dbReference>
<dbReference type="Proteomes" id="UP000320672">
    <property type="component" value="Chromosome"/>
</dbReference>
<keyword evidence="2" id="KW-1185">Reference proteome</keyword>
<accession>A0A517MJX1</accession>
<dbReference type="OrthoDB" id="6183686at2"/>
<evidence type="ECO:0000313" key="1">
    <source>
        <dbReference type="EMBL" id="QDS95164.1"/>
    </source>
</evidence>
<gene>
    <name evidence="1" type="ORF">FF011L_39510</name>
</gene>
<dbReference type="EMBL" id="CP036262">
    <property type="protein sequence ID" value="QDS95164.1"/>
    <property type="molecule type" value="Genomic_DNA"/>
</dbReference>
<dbReference type="GO" id="GO:0030246">
    <property type="term" value="F:carbohydrate binding"/>
    <property type="evidence" value="ECO:0007669"/>
    <property type="project" value="InterPro"/>
</dbReference>
<dbReference type="RefSeq" id="WP_145353128.1">
    <property type="nucleotide sequence ID" value="NZ_CP036262.1"/>
</dbReference>